<accession>A0ACB5T2E4</accession>
<proteinExistence type="predicted"/>
<sequence length="374" mass="42548">MIQRKRTENTPIGISKIVECSAFKTLDHNDELNQKLNDAAAYFFSVHVTTFFFGNVRFQNEFGSDKEIVLAPYQLSDLITCVFNILEMLFGSSLLDNKCEYRFDIMKFVMSPCLHVVKVLSTKMGYNKVALRSGCPYSGARKGLEPPCAFVQLKKPKYIRKLKENEPDEHFNEMRRECAGYQVFFNTAFAILSDFYTFAFPNFSSPSDKETDNTFSMSNEINSESTEEYLNMMLKVIPFGQGTSLEVVPVICGLILNSCSNGLNNKLKKDDAVLTKFVKSLSLINRFWKRPASDQSKPLKSSCYKNKFEPDRIHHRKFDYSIDPVQLCVPVDDDPNSINVGFTTSGSCNQAIKPEENNDSCQQVFDVNTSENQN</sequence>
<dbReference type="Proteomes" id="UP001165064">
    <property type="component" value="Unassembled WGS sequence"/>
</dbReference>
<evidence type="ECO:0000313" key="2">
    <source>
        <dbReference type="Proteomes" id="UP001165064"/>
    </source>
</evidence>
<gene>
    <name evidence="1" type="ORF">Amon02_000395800</name>
</gene>
<organism evidence="1 2">
    <name type="scientific">Ambrosiozyma monospora</name>
    <name type="common">Yeast</name>
    <name type="synonym">Endomycopsis monosporus</name>
    <dbReference type="NCBI Taxonomy" id="43982"/>
    <lineage>
        <taxon>Eukaryota</taxon>
        <taxon>Fungi</taxon>
        <taxon>Dikarya</taxon>
        <taxon>Ascomycota</taxon>
        <taxon>Saccharomycotina</taxon>
        <taxon>Pichiomycetes</taxon>
        <taxon>Pichiales</taxon>
        <taxon>Pichiaceae</taxon>
        <taxon>Ambrosiozyma</taxon>
    </lineage>
</organism>
<reference evidence="1" key="1">
    <citation type="submission" date="2023-04" db="EMBL/GenBank/DDBJ databases">
        <title>Ambrosiozyma monospora NBRC 10751.</title>
        <authorList>
            <person name="Ichikawa N."/>
            <person name="Sato H."/>
            <person name="Tonouchi N."/>
        </authorList>
    </citation>
    <scope>NUCLEOTIDE SEQUENCE</scope>
    <source>
        <strain evidence="1">NBRC 10751</strain>
    </source>
</reference>
<comment type="caution">
    <text evidence="1">The sequence shown here is derived from an EMBL/GenBank/DDBJ whole genome shotgun (WGS) entry which is preliminary data.</text>
</comment>
<keyword evidence="2" id="KW-1185">Reference proteome</keyword>
<evidence type="ECO:0000313" key="1">
    <source>
        <dbReference type="EMBL" id="GME79455.1"/>
    </source>
</evidence>
<name>A0ACB5T2E4_AMBMO</name>
<protein>
    <submittedName>
        <fullName evidence="1">Unnamed protein product</fullName>
    </submittedName>
</protein>
<dbReference type="EMBL" id="BSXS01002603">
    <property type="protein sequence ID" value="GME79455.1"/>
    <property type="molecule type" value="Genomic_DNA"/>
</dbReference>